<dbReference type="PROSITE" id="PS51147">
    <property type="entry name" value="PFTA"/>
    <property type="match status" value="4"/>
</dbReference>
<evidence type="ECO:0000313" key="7">
    <source>
        <dbReference type="EMBL" id="SCU97915.1"/>
    </source>
</evidence>
<dbReference type="Pfam" id="PF01239">
    <property type="entry name" value="PPTA"/>
    <property type="match status" value="4"/>
</dbReference>
<dbReference type="STRING" id="1230905.A0A1G4K310"/>
<sequence>MHGVKRRQWTKELLRQKRSNDAMKISNYRALTEEGLTLKRQGVINWDAFDKTTEILNLNPEFNAIWNYRRDLIKALENNLPDKFWGKELSFTLETLKRFPKVYWIWNHRFWSLKRCPGAEGSKWRQELKMVDKILSLDARNFHGWHYRRTVVERIEIAEQTSLNQQELAFATGKINENISNFSAWHQRANLLPKMFANGQIENERQFLKQELDYIITAMFTDAEDQSVWFYINWFIQESCITSRWTKQEYQNALEQLAESAVAINEDEREFSGKDNSWCLKILVIIETIKKQKLGCVENEQRSELLQRLIAVDPVRRERYIYLLNE</sequence>
<keyword evidence="4" id="KW-0677">Repeat</keyword>
<keyword evidence="3 6" id="KW-0808">Transferase</keyword>
<dbReference type="PANTHER" id="PTHR11129">
    <property type="entry name" value="PROTEIN FARNESYLTRANSFERASE ALPHA SUBUNIT/RAB GERANYLGERANYL TRANSFERASE ALPHA SUBUNIT"/>
    <property type="match status" value="1"/>
</dbReference>
<dbReference type="GO" id="GO:0005968">
    <property type="term" value="C:Rab-protein geranylgeranyltransferase complex"/>
    <property type="evidence" value="ECO:0007669"/>
    <property type="project" value="TreeGrafter"/>
</dbReference>
<dbReference type="EMBL" id="LT598467">
    <property type="protein sequence ID" value="SCU97915.1"/>
    <property type="molecule type" value="Genomic_DNA"/>
</dbReference>
<proteinExistence type="inferred from homology"/>
<gene>
    <name evidence="7" type="ORF">LAMI_0F12090G</name>
</gene>
<dbReference type="Gene3D" id="1.25.40.120">
    <property type="entry name" value="Protein prenylyltransferase"/>
    <property type="match status" value="1"/>
</dbReference>
<evidence type="ECO:0000256" key="5">
    <source>
        <dbReference type="ARBA" id="ARBA00047658"/>
    </source>
</evidence>
<evidence type="ECO:0000256" key="3">
    <source>
        <dbReference type="ARBA" id="ARBA00022679"/>
    </source>
</evidence>
<dbReference type="SUPFAM" id="SSF48439">
    <property type="entry name" value="Protein prenylyltransferase"/>
    <property type="match status" value="1"/>
</dbReference>
<accession>A0A1G4K310</accession>
<dbReference type="Proteomes" id="UP000191024">
    <property type="component" value="Chromosome F"/>
</dbReference>
<evidence type="ECO:0000313" key="8">
    <source>
        <dbReference type="Proteomes" id="UP000191024"/>
    </source>
</evidence>
<comment type="catalytic activity">
    <reaction evidence="5 6">
        <text>geranylgeranyl diphosphate + L-cysteinyl-[protein] = S-geranylgeranyl-L-cysteinyl-[protein] + diphosphate</text>
        <dbReference type="Rhea" id="RHEA:21240"/>
        <dbReference type="Rhea" id="RHEA-COMP:10131"/>
        <dbReference type="Rhea" id="RHEA-COMP:11537"/>
        <dbReference type="ChEBI" id="CHEBI:29950"/>
        <dbReference type="ChEBI" id="CHEBI:33019"/>
        <dbReference type="ChEBI" id="CHEBI:57533"/>
        <dbReference type="ChEBI" id="CHEBI:86021"/>
        <dbReference type="EC" id="2.5.1.60"/>
    </reaction>
</comment>
<dbReference type="AlphaFoldDB" id="A0A1G4K310"/>
<organism evidence="7 8">
    <name type="scientific">Lachancea mirantina</name>
    <dbReference type="NCBI Taxonomy" id="1230905"/>
    <lineage>
        <taxon>Eukaryota</taxon>
        <taxon>Fungi</taxon>
        <taxon>Dikarya</taxon>
        <taxon>Ascomycota</taxon>
        <taxon>Saccharomycotina</taxon>
        <taxon>Saccharomycetes</taxon>
        <taxon>Saccharomycetales</taxon>
        <taxon>Saccharomycetaceae</taxon>
        <taxon>Lachancea</taxon>
    </lineage>
</organism>
<dbReference type="OrthoDB" id="1658at2759"/>
<evidence type="ECO:0000256" key="1">
    <source>
        <dbReference type="ARBA" id="ARBA00006734"/>
    </source>
</evidence>
<evidence type="ECO:0000256" key="6">
    <source>
        <dbReference type="RuleBase" id="RU367120"/>
    </source>
</evidence>
<dbReference type="PANTHER" id="PTHR11129:SF2">
    <property type="entry name" value="GERANYLGERANYL TRANSFERASE TYPE-2 SUBUNIT ALPHA"/>
    <property type="match status" value="1"/>
</dbReference>
<protein>
    <recommendedName>
        <fullName evidence="6">Geranylgeranyl transferase type-2 subunit alpha</fullName>
        <ecNumber evidence="6">2.5.1.60</ecNumber>
    </recommendedName>
    <alternativeName>
        <fullName evidence="6">Geranylgeranyl transferase type II subunit alpha</fullName>
    </alternativeName>
</protein>
<dbReference type="GO" id="GO:0097354">
    <property type="term" value="P:prenylation"/>
    <property type="evidence" value="ECO:0007669"/>
    <property type="project" value="UniProtKB-UniRule"/>
</dbReference>
<keyword evidence="2 6" id="KW-0637">Prenyltransferase</keyword>
<name>A0A1G4K310_9SACH</name>
<evidence type="ECO:0000256" key="4">
    <source>
        <dbReference type="ARBA" id="ARBA00022737"/>
    </source>
</evidence>
<dbReference type="EC" id="2.5.1.60" evidence="6"/>
<comment type="function">
    <text evidence="6">Catalyzes the transfer of a geranyl-geranyl moiety from geranyl-geranyl pyrophosphate to cysteines occuring in specific C-terminal amino acid sequences.</text>
</comment>
<reference evidence="8" key="1">
    <citation type="submission" date="2016-03" db="EMBL/GenBank/DDBJ databases">
        <authorList>
            <person name="Devillers H."/>
        </authorList>
    </citation>
    <scope>NUCLEOTIDE SEQUENCE [LARGE SCALE GENOMIC DNA]</scope>
</reference>
<keyword evidence="8" id="KW-1185">Reference proteome</keyword>
<evidence type="ECO:0000256" key="2">
    <source>
        <dbReference type="ARBA" id="ARBA00022602"/>
    </source>
</evidence>
<dbReference type="GO" id="GO:0004663">
    <property type="term" value="F:Rab geranylgeranyltransferase activity"/>
    <property type="evidence" value="ECO:0007669"/>
    <property type="project" value="UniProtKB-UniRule"/>
</dbReference>
<dbReference type="InterPro" id="IPR002088">
    <property type="entry name" value="Prenyl_trans_a"/>
</dbReference>
<comment type="similarity">
    <text evidence="1 6">Belongs to the protein prenyltransferase subunit alpha family.</text>
</comment>